<organism evidence="1 2">
    <name type="scientific">Streptomyces lannensis</name>
    <dbReference type="NCBI Taxonomy" id="766498"/>
    <lineage>
        <taxon>Bacteria</taxon>
        <taxon>Bacillati</taxon>
        <taxon>Actinomycetota</taxon>
        <taxon>Actinomycetes</taxon>
        <taxon>Kitasatosporales</taxon>
        <taxon>Streptomycetaceae</taxon>
        <taxon>Streptomyces</taxon>
    </lineage>
</organism>
<sequence>MFVVPSPGAESGTAAFWCASCLSGLIPLSAPVPDDAERSVEGTEAVPDYTLVVDTGDAV</sequence>
<evidence type="ECO:0000313" key="2">
    <source>
        <dbReference type="Proteomes" id="UP001501563"/>
    </source>
</evidence>
<dbReference type="EMBL" id="BAAAZA010000004">
    <property type="protein sequence ID" value="GAA3853539.1"/>
    <property type="molecule type" value="Genomic_DNA"/>
</dbReference>
<keyword evidence="2" id="KW-1185">Reference proteome</keyword>
<proteinExistence type="predicted"/>
<reference evidence="2" key="1">
    <citation type="journal article" date="2019" name="Int. J. Syst. Evol. Microbiol.">
        <title>The Global Catalogue of Microorganisms (GCM) 10K type strain sequencing project: providing services to taxonomists for standard genome sequencing and annotation.</title>
        <authorList>
            <consortium name="The Broad Institute Genomics Platform"/>
            <consortium name="The Broad Institute Genome Sequencing Center for Infectious Disease"/>
            <person name="Wu L."/>
            <person name="Ma J."/>
        </authorList>
    </citation>
    <scope>NUCLEOTIDE SEQUENCE [LARGE SCALE GENOMIC DNA]</scope>
    <source>
        <strain evidence="2">JCM 16578</strain>
    </source>
</reference>
<dbReference type="Proteomes" id="UP001501563">
    <property type="component" value="Unassembled WGS sequence"/>
</dbReference>
<gene>
    <name evidence="1" type="ORF">GCM10022207_15690</name>
</gene>
<comment type="caution">
    <text evidence="1">The sequence shown here is derived from an EMBL/GenBank/DDBJ whole genome shotgun (WGS) entry which is preliminary data.</text>
</comment>
<protein>
    <submittedName>
        <fullName evidence="1">Uncharacterized protein</fullName>
    </submittedName>
</protein>
<name>A0ABP7JUV8_9ACTN</name>
<dbReference type="RefSeq" id="WP_345547199.1">
    <property type="nucleotide sequence ID" value="NZ_BAAAZA010000004.1"/>
</dbReference>
<accession>A0ABP7JUV8</accession>
<evidence type="ECO:0000313" key="1">
    <source>
        <dbReference type="EMBL" id="GAA3853539.1"/>
    </source>
</evidence>